<sequence length="314" mass="32221">MPLNNKVLTLALLLAGCGGGDGREGAPYIAAPPMDGQPAQSHPGPMAPRHESPRAEMPVSSIDQPAPADLPQGPGPRGTSGEQRYDTVGYAGLHDGAGSGPYSAATITVAQNTLPVGSYVEVTALDSGRTIIALIVDRASSGRIVELSRGAAQLLGVGDGAAVRVRLTTPSSPDQMALRSGRAASPRIDAPEGLLKALRRQLPAGIAPSPPVRRAPPPAARPGARYNQPAPAPTRAPPPAATAATRGGFIVQVAAFSTRDRAQIAARQVGGRIVVAGTVFRVQIGPFADSTSAKRARDEVARHGYGDARVVHIE</sequence>
<feature type="compositionally biased region" description="Pro residues" evidence="1">
    <location>
        <begin position="208"/>
        <end position="220"/>
    </location>
</feature>
<name>A0ABU9Y4A3_9SPHN</name>
<dbReference type="InterPro" id="IPR007730">
    <property type="entry name" value="SPOR-like_dom"/>
</dbReference>
<reference evidence="3 4" key="1">
    <citation type="submission" date="2024-05" db="EMBL/GenBank/DDBJ databases">
        <authorList>
            <person name="Liu Q."/>
            <person name="Xin Y.-H."/>
        </authorList>
    </citation>
    <scope>NUCLEOTIDE SEQUENCE [LARGE SCALE GENOMIC DNA]</scope>
    <source>
        <strain evidence="3 4">CGMCC 1.10181</strain>
    </source>
</reference>
<dbReference type="SUPFAM" id="SSF50685">
    <property type="entry name" value="Barwin-like endoglucanases"/>
    <property type="match status" value="1"/>
</dbReference>
<dbReference type="Gene3D" id="2.40.40.10">
    <property type="entry name" value="RlpA-like domain"/>
    <property type="match status" value="1"/>
</dbReference>
<evidence type="ECO:0000259" key="2">
    <source>
        <dbReference type="Pfam" id="PF05036"/>
    </source>
</evidence>
<dbReference type="PROSITE" id="PS51257">
    <property type="entry name" value="PROKAR_LIPOPROTEIN"/>
    <property type="match status" value="1"/>
</dbReference>
<dbReference type="InterPro" id="IPR036680">
    <property type="entry name" value="SPOR-like_sf"/>
</dbReference>
<evidence type="ECO:0000313" key="3">
    <source>
        <dbReference type="EMBL" id="MEN2790643.1"/>
    </source>
</evidence>
<evidence type="ECO:0000256" key="1">
    <source>
        <dbReference type="SAM" id="MobiDB-lite"/>
    </source>
</evidence>
<comment type="caution">
    <text evidence="3">The sequence shown here is derived from an EMBL/GenBank/DDBJ whole genome shotgun (WGS) entry which is preliminary data.</text>
</comment>
<dbReference type="Proteomes" id="UP001419910">
    <property type="component" value="Unassembled WGS sequence"/>
</dbReference>
<feature type="region of interest" description="Disordered" evidence="1">
    <location>
        <begin position="205"/>
        <end position="243"/>
    </location>
</feature>
<evidence type="ECO:0000313" key="4">
    <source>
        <dbReference type="Proteomes" id="UP001419910"/>
    </source>
</evidence>
<dbReference type="CDD" id="cd22268">
    <property type="entry name" value="DPBB_RlpA-like"/>
    <property type="match status" value="1"/>
</dbReference>
<feature type="region of interest" description="Disordered" evidence="1">
    <location>
        <begin position="26"/>
        <end position="85"/>
    </location>
</feature>
<dbReference type="RefSeq" id="WP_343889963.1">
    <property type="nucleotide sequence ID" value="NZ_BAAAEH010000028.1"/>
</dbReference>
<feature type="domain" description="SPOR" evidence="2">
    <location>
        <begin position="246"/>
        <end position="308"/>
    </location>
</feature>
<dbReference type="Gene3D" id="3.30.70.1070">
    <property type="entry name" value="Sporulation related repeat"/>
    <property type="match status" value="1"/>
</dbReference>
<keyword evidence="4" id="KW-1185">Reference proteome</keyword>
<dbReference type="PANTHER" id="PTHR34183">
    <property type="entry name" value="ENDOLYTIC PEPTIDOGLYCAN TRANSGLYCOSYLASE RLPA"/>
    <property type="match status" value="1"/>
</dbReference>
<proteinExistence type="predicted"/>
<gene>
    <name evidence="3" type="ORF">ABC974_13470</name>
</gene>
<dbReference type="Pfam" id="PF05036">
    <property type="entry name" value="SPOR"/>
    <property type="match status" value="1"/>
</dbReference>
<dbReference type="SUPFAM" id="SSF110997">
    <property type="entry name" value="Sporulation related repeat"/>
    <property type="match status" value="1"/>
</dbReference>
<feature type="compositionally biased region" description="Pro residues" evidence="1">
    <location>
        <begin position="230"/>
        <end position="240"/>
    </location>
</feature>
<protein>
    <submittedName>
        <fullName evidence="3">SPOR domain-containing protein</fullName>
    </submittedName>
</protein>
<accession>A0ABU9Y4A3</accession>
<dbReference type="EMBL" id="JBDIME010000011">
    <property type="protein sequence ID" value="MEN2790643.1"/>
    <property type="molecule type" value="Genomic_DNA"/>
</dbReference>
<dbReference type="InterPro" id="IPR036908">
    <property type="entry name" value="RlpA-like_sf"/>
</dbReference>
<dbReference type="PANTHER" id="PTHR34183:SF8">
    <property type="entry name" value="ENDOLYTIC PEPTIDOGLYCAN TRANSGLYCOSYLASE RLPA-RELATED"/>
    <property type="match status" value="1"/>
</dbReference>
<organism evidence="3 4">
    <name type="scientific">Sphingomonas oligophenolica</name>
    <dbReference type="NCBI Taxonomy" id="301154"/>
    <lineage>
        <taxon>Bacteria</taxon>
        <taxon>Pseudomonadati</taxon>
        <taxon>Pseudomonadota</taxon>
        <taxon>Alphaproteobacteria</taxon>
        <taxon>Sphingomonadales</taxon>
        <taxon>Sphingomonadaceae</taxon>
        <taxon>Sphingomonas</taxon>
    </lineage>
</organism>